<sequence>MPELVEAYVDITDGVTHKFLRALTSVRRLSLSLSLSEVMHPSGMIFNQLVHLDLYTYAEGWWDLLTHMLQDSPKLQTLKLIDDYCAGIETPIGWKLPSSVPECLLCSLEAFVWNGYQGRQGDREIATYVPKNAVCLKTATFSPKCSDVGKKYQMLKELASVPTASTSSQLLFD</sequence>
<dbReference type="PANTHER" id="PTHR31900:SF34">
    <property type="entry name" value="EMB|CAB62440.1-RELATED"/>
    <property type="match status" value="1"/>
</dbReference>
<accession>A0A6D2I6K7</accession>
<dbReference type="SMART" id="SM00579">
    <property type="entry name" value="FBD"/>
    <property type="match status" value="1"/>
</dbReference>
<dbReference type="InterPro" id="IPR006566">
    <property type="entry name" value="FBD"/>
</dbReference>
<dbReference type="Pfam" id="PF08387">
    <property type="entry name" value="FBD"/>
    <property type="match status" value="1"/>
</dbReference>
<gene>
    <name evidence="2" type="ORF">MERR_LOCUS12621</name>
</gene>
<dbReference type="EMBL" id="CACVBM020000999">
    <property type="protein sequence ID" value="CAA7025386.1"/>
    <property type="molecule type" value="Genomic_DNA"/>
</dbReference>
<protein>
    <recommendedName>
        <fullName evidence="1">FBD domain-containing protein</fullName>
    </recommendedName>
</protein>
<dbReference type="PANTHER" id="PTHR31900">
    <property type="entry name" value="F-BOX/RNI SUPERFAMILY PROTEIN-RELATED"/>
    <property type="match status" value="1"/>
</dbReference>
<evidence type="ECO:0000259" key="1">
    <source>
        <dbReference type="SMART" id="SM00579"/>
    </source>
</evidence>
<dbReference type="InterPro" id="IPR050232">
    <property type="entry name" value="FBL13/AtMIF1-like"/>
</dbReference>
<organism evidence="2 3">
    <name type="scientific">Microthlaspi erraticum</name>
    <dbReference type="NCBI Taxonomy" id="1685480"/>
    <lineage>
        <taxon>Eukaryota</taxon>
        <taxon>Viridiplantae</taxon>
        <taxon>Streptophyta</taxon>
        <taxon>Embryophyta</taxon>
        <taxon>Tracheophyta</taxon>
        <taxon>Spermatophyta</taxon>
        <taxon>Magnoliopsida</taxon>
        <taxon>eudicotyledons</taxon>
        <taxon>Gunneridae</taxon>
        <taxon>Pentapetalae</taxon>
        <taxon>rosids</taxon>
        <taxon>malvids</taxon>
        <taxon>Brassicales</taxon>
        <taxon>Brassicaceae</taxon>
        <taxon>Coluteocarpeae</taxon>
        <taxon>Microthlaspi</taxon>
    </lineage>
</organism>
<keyword evidence="3" id="KW-1185">Reference proteome</keyword>
<evidence type="ECO:0000313" key="3">
    <source>
        <dbReference type="Proteomes" id="UP000467841"/>
    </source>
</evidence>
<feature type="domain" description="FBD" evidence="1">
    <location>
        <begin position="102"/>
        <end position="173"/>
    </location>
</feature>
<dbReference type="Proteomes" id="UP000467841">
    <property type="component" value="Unassembled WGS sequence"/>
</dbReference>
<name>A0A6D2I6K7_9BRAS</name>
<reference evidence="2" key="1">
    <citation type="submission" date="2020-01" db="EMBL/GenBank/DDBJ databases">
        <authorList>
            <person name="Mishra B."/>
        </authorList>
    </citation>
    <scope>NUCLEOTIDE SEQUENCE [LARGE SCALE GENOMIC DNA]</scope>
</reference>
<evidence type="ECO:0000313" key="2">
    <source>
        <dbReference type="EMBL" id="CAA7025386.1"/>
    </source>
</evidence>
<dbReference type="AlphaFoldDB" id="A0A6D2I6K7"/>
<dbReference type="OrthoDB" id="612216at2759"/>
<comment type="caution">
    <text evidence="2">The sequence shown here is derived from an EMBL/GenBank/DDBJ whole genome shotgun (WGS) entry which is preliminary data.</text>
</comment>
<proteinExistence type="predicted"/>